<reference evidence="2" key="1">
    <citation type="journal article" date="2019" name="Int. J. Syst. Evol. Microbiol.">
        <title>The Global Catalogue of Microorganisms (GCM) 10K type strain sequencing project: providing services to taxonomists for standard genome sequencing and annotation.</title>
        <authorList>
            <consortium name="The Broad Institute Genomics Platform"/>
            <consortium name="The Broad Institute Genome Sequencing Center for Infectious Disease"/>
            <person name="Wu L."/>
            <person name="Ma J."/>
        </authorList>
    </citation>
    <scope>NUCLEOTIDE SEQUENCE [LARGE SCALE GENOMIC DNA]</scope>
    <source>
        <strain evidence="2">CGMCC 1.12479</strain>
    </source>
</reference>
<evidence type="ECO:0000313" key="1">
    <source>
        <dbReference type="EMBL" id="GGC30478.1"/>
    </source>
</evidence>
<proteinExistence type="predicted"/>
<sequence length="328" mass="37815">MRQSRFIFCIILLFTSVGEISAQEDIFGIDTKARRGRMSENNIGNFFRQAISNFSFELSAGGNYLLNDLSFLSNSPSEYPISQYRNLDNPRELNSNDTISFKGNGFGVPVNLGVRLNLFNLLIVGGGYGREMGSMNALNGSDYQFEFDNSAYTFDKLYGTVGLVLYDANRRRSFLKWRYRKFATQNVYMQSEKTQRMRQNYPWRFILEGEYGNLFVRKSPSPNFVVNNSPYYGLAFRVEREFSEYARFFVKSGVELREFTYQTQNIEEFQNIKQTLLGAQVGLSISIPGTKRCKVDGCGVVMKHLHNGVEYRGSSIFNLQNRRVGQWY</sequence>
<dbReference type="EMBL" id="BMFD01000002">
    <property type="protein sequence ID" value="GGC30478.1"/>
    <property type="molecule type" value="Genomic_DNA"/>
</dbReference>
<dbReference type="Proteomes" id="UP000635885">
    <property type="component" value="Unassembled WGS sequence"/>
</dbReference>
<accession>A0ABQ1LVR5</accession>
<organism evidence="1 2">
    <name type="scientific">Belliella aquatica</name>
    <dbReference type="NCBI Taxonomy" id="1323734"/>
    <lineage>
        <taxon>Bacteria</taxon>
        <taxon>Pseudomonadati</taxon>
        <taxon>Bacteroidota</taxon>
        <taxon>Cytophagia</taxon>
        <taxon>Cytophagales</taxon>
        <taxon>Cyclobacteriaceae</taxon>
        <taxon>Belliella</taxon>
    </lineage>
</organism>
<evidence type="ECO:0000313" key="2">
    <source>
        <dbReference type="Proteomes" id="UP000635885"/>
    </source>
</evidence>
<keyword evidence="2" id="KW-1185">Reference proteome</keyword>
<gene>
    <name evidence="1" type="ORF">GCM10010993_06740</name>
</gene>
<dbReference type="RefSeq" id="WP_188439703.1">
    <property type="nucleotide sequence ID" value="NZ_BMFD01000002.1"/>
</dbReference>
<name>A0ABQ1LVR5_9BACT</name>
<comment type="caution">
    <text evidence="1">The sequence shown here is derived from an EMBL/GenBank/DDBJ whole genome shotgun (WGS) entry which is preliminary data.</text>
</comment>
<protein>
    <submittedName>
        <fullName evidence="1">Uncharacterized protein</fullName>
    </submittedName>
</protein>